<organism evidence="11 12">
    <name type="scientific">Nitratiruptor tergarcus DSM 16512</name>
    <dbReference type="NCBI Taxonomy" id="1069081"/>
    <lineage>
        <taxon>Bacteria</taxon>
        <taxon>Pseudomonadati</taxon>
        <taxon>Campylobacterota</taxon>
        <taxon>Epsilonproteobacteria</taxon>
        <taxon>Nautiliales</taxon>
        <taxon>Nitratiruptoraceae</taxon>
        <taxon>Nitratiruptor</taxon>
    </lineage>
</organism>
<evidence type="ECO:0000313" key="11">
    <source>
        <dbReference type="EMBL" id="SMC08631.1"/>
    </source>
</evidence>
<name>A0A1W1WQN9_9BACT</name>
<dbReference type="GO" id="GO:0016491">
    <property type="term" value="F:oxidoreductase activity"/>
    <property type="evidence" value="ECO:0007669"/>
    <property type="project" value="UniProtKB-KW"/>
</dbReference>
<dbReference type="InterPro" id="IPR006655">
    <property type="entry name" value="Mopterin_OxRdtase_prok_CS"/>
</dbReference>
<evidence type="ECO:0000313" key="12">
    <source>
        <dbReference type="Proteomes" id="UP000192602"/>
    </source>
</evidence>
<dbReference type="RefSeq" id="WP_084274904.1">
    <property type="nucleotide sequence ID" value="NZ_AP026671.1"/>
</dbReference>
<evidence type="ECO:0000259" key="10">
    <source>
        <dbReference type="PROSITE" id="PS51669"/>
    </source>
</evidence>
<dbReference type="OrthoDB" id="9810782at2"/>
<dbReference type="InterPro" id="IPR006657">
    <property type="entry name" value="MoPterin_dinucl-bd_dom"/>
</dbReference>
<dbReference type="STRING" id="1069081.SAMN05660197_0388"/>
<dbReference type="SUPFAM" id="SSF50692">
    <property type="entry name" value="ADC-like"/>
    <property type="match status" value="1"/>
</dbReference>
<feature type="signal peptide" evidence="9">
    <location>
        <begin position="1"/>
        <end position="27"/>
    </location>
</feature>
<dbReference type="PROSITE" id="PS51318">
    <property type="entry name" value="TAT"/>
    <property type="match status" value="1"/>
</dbReference>
<dbReference type="GO" id="GO:0043546">
    <property type="term" value="F:molybdopterin cofactor binding"/>
    <property type="evidence" value="ECO:0007669"/>
    <property type="project" value="InterPro"/>
</dbReference>
<dbReference type="PROSITE" id="PS51669">
    <property type="entry name" value="4FE4S_MOW_BIS_MGD"/>
    <property type="match status" value="1"/>
</dbReference>
<dbReference type="GO" id="GO:0051536">
    <property type="term" value="F:iron-sulfur cluster binding"/>
    <property type="evidence" value="ECO:0007669"/>
    <property type="project" value="UniProtKB-KW"/>
</dbReference>
<keyword evidence="4" id="KW-0479">Metal-binding</keyword>
<protein>
    <submittedName>
        <fullName evidence="11">Complex iron-sulfur molybdoenzyme family reductase subunit alpha</fullName>
    </submittedName>
</protein>
<feature type="domain" description="4Fe-4S Mo/W bis-MGD-type" evidence="10">
    <location>
        <begin position="63"/>
        <end position="127"/>
    </location>
</feature>
<dbReference type="PROSITE" id="PS00932">
    <property type="entry name" value="MOLYBDOPTERIN_PROK_3"/>
    <property type="match status" value="1"/>
</dbReference>
<keyword evidence="12" id="KW-1185">Reference proteome</keyword>
<gene>
    <name evidence="11" type="ORF">SAMN05660197_0388</name>
</gene>
<comment type="similarity">
    <text evidence="2">Belongs to the prokaryotic molybdopterin-containing oxidoreductase family.</text>
</comment>
<dbReference type="SUPFAM" id="SSF53706">
    <property type="entry name" value="Formate dehydrogenase/DMSO reductase, domains 1-3"/>
    <property type="match status" value="1"/>
</dbReference>
<accession>A0A1W1WQN9</accession>
<sequence>MNTQRRDFLKISGATAALVASSGSLFAKTNVVKVENGKHNYPNTTYTEQMYRNEFGFTYGKKEEHGYAYHCVNCQGNCAWEIWGNNGVVTRENQSARYPRINPKIPDFNPRGCNKGIQHSQVMYEKDRILYPMKRVGKRGEGKWKRISWDEAAEIVAQKIWDVMTDPKKGPERLMVHAGTGLLTEGRRGAPLRFSTQLGAYRIYPASYLGDMFSGAAVAYGEGNVGCTYDFMYTVDTAVFWGGNPSVSRIPDAHFVWEGKYNGAKVIVITPEFNGSAKSADLWIPIKPGTDQFLAMSVMYEIIKNKMYKPGFMKIYTDLPFLVRLDNKKLLRRIDIEDPHNEEEHEHYEAQFYTMNKKTGKIALMPGSEGSEHKTLDIKERGIDPELEGEWEVTLKDGKKVKVTTVFEILKKNVEQFSPEKTQEITGVHPDTVRVLAKEIALPKVVEITTGFSLNKYFNGILNIWNIASICGLTGRLGPYGGLNTENEFSLSGLGALSGFGGKYKPRFGSGFVGEFVFGDGMDTFKKYFSDEDVKRATGGKISKDEYIKIVEEALKAGEDGKDRTEEEEYYKPWWTPEVAVIVADSKFRRNKGSEYRKAFLKKTKFFAYVDYKMSEAAMFADVLLPAKSHYEVYDIRTSPGYHRFTNLAQPLANMKPVGEAKDEWSMFAFLAKKLEEIANRPENKKKAKVPDSKKYARTGYRDLANFYKEYTNTDEESEAAMEPYLGTDKLAVQAALEKCEQYAPWTMEKMYQAGGFLQLNEKAAKLSPLYADRPYNSGEFTLFKLEPFETLTGRQTFYIDHPTYLKLVNGTNYALKPLAPQSKKNPFMLMTPHARWSIHSNWKNSRTLQRLQRGVPYVAVNRKIAQMKGIKDGDTIRIFNELGEFYAMAKVSSSVAPDTLVMEHGWEPYQYLFNKGHNEVVPMSLNLLELADGWGHLKFGGLWDGNQYAYDGAVDIEKSTKFTY</sequence>
<dbReference type="GO" id="GO:0046872">
    <property type="term" value="F:metal ion binding"/>
    <property type="evidence" value="ECO:0007669"/>
    <property type="project" value="UniProtKB-KW"/>
</dbReference>
<proteinExistence type="inferred from homology"/>
<evidence type="ECO:0000256" key="8">
    <source>
        <dbReference type="ARBA" id="ARBA00023014"/>
    </source>
</evidence>
<keyword evidence="5 9" id="KW-0732">Signal</keyword>
<keyword evidence="8" id="KW-0411">Iron-sulfur</keyword>
<evidence type="ECO:0000256" key="2">
    <source>
        <dbReference type="ARBA" id="ARBA00010312"/>
    </source>
</evidence>
<dbReference type="PANTHER" id="PTHR43742">
    <property type="entry name" value="TRIMETHYLAMINE-N-OXIDE REDUCTASE"/>
    <property type="match status" value="1"/>
</dbReference>
<dbReference type="Proteomes" id="UP000192602">
    <property type="component" value="Unassembled WGS sequence"/>
</dbReference>
<keyword evidence="3" id="KW-0500">Molybdenum</keyword>
<dbReference type="Pfam" id="PF01568">
    <property type="entry name" value="Molydop_binding"/>
    <property type="match status" value="1"/>
</dbReference>
<comment type="cofactor">
    <cofactor evidence="1">
        <name>Mo-bis(molybdopterin guanine dinucleotide)</name>
        <dbReference type="ChEBI" id="CHEBI:60539"/>
    </cofactor>
</comment>
<dbReference type="InterPro" id="IPR009010">
    <property type="entry name" value="Asp_de-COase-like_dom_sf"/>
</dbReference>
<evidence type="ECO:0000256" key="1">
    <source>
        <dbReference type="ARBA" id="ARBA00001942"/>
    </source>
</evidence>
<dbReference type="InterPro" id="IPR050612">
    <property type="entry name" value="Prok_Mopterin_Oxidored"/>
</dbReference>
<evidence type="ECO:0000256" key="7">
    <source>
        <dbReference type="ARBA" id="ARBA00023004"/>
    </source>
</evidence>
<dbReference type="InterPro" id="IPR006656">
    <property type="entry name" value="Mopterin_OxRdtase"/>
</dbReference>
<dbReference type="EMBL" id="FWWZ01000001">
    <property type="protein sequence ID" value="SMC08631.1"/>
    <property type="molecule type" value="Genomic_DNA"/>
</dbReference>
<dbReference type="Gene3D" id="3.40.50.12440">
    <property type="match status" value="4"/>
</dbReference>
<keyword evidence="7" id="KW-0408">Iron</keyword>
<evidence type="ECO:0000256" key="4">
    <source>
        <dbReference type="ARBA" id="ARBA00022723"/>
    </source>
</evidence>
<evidence type="ECO:0000256" key="6">
    <source>
        <dbReference type="ARBA" id="ARBA00023002"/>
    </source>
</evidence>
<dbReference type="AlphaFoldDB" id="A0A1W1WQN9"/>
<evidence type="ECO:0000256" key="3">
    <source>
        <dbReference type="ARBA" id="ARBA00022505"/>
    </source>
</evidence>
<dbReference type="Pfam" id="PF00384">
    <property type="entry name" value="Molybdopterin"/>
    <property type="match status" value="1"/>
</dbReference>
<dbReference type="PANTHER" id="PTHR43742:SF6">
    <property type="entry name" value="OXIDOREDUCTASE YYAE-RELATED"/>
    <property type="match status" value="1"/>
</dbReference>
<feature type="chain" id="PRO_5012144953" evidence="9">
    <location>
        <begin position="28"/>
        <end position="965"/>
    </location>
</feature>
<evidence type="ECO:0000256" key="5">
    <source>
        <dbReference type="ARBA" id="ARBA00022729"/>
    </source>
</evidence>
<keyword evidence="6" id="KW-0560">Oxidoreductase</keyword>
<evidence type="ECO:0000256" key="9">
    <source>
        <dbReference type="SAM" id="SignalP"/>
    </source>
</evidence>
<dbReference type="InterPro" id="IPR006963">
    <property type="entry name" value="Mopterin_OxRdtase_4Fe-4S_dom"/>
</dbReference>
<reference evidence="12" key="1">
    <citation type="submission" date="2017-04" db="EMBL/GenBank/DDBJ databases">
        <authorList>
            <person name="Varghese N."/>
            <person name="Submissions S."/>
        </authorList>
    </citation>
    <scope>NUCLEOTIDE SEQUENCE [LARGE SCALE GENOMIC DNA]</scope>
    <source>
        <strain evidence="12">DSM 16512</strain>
    </source>
</reference>
<dbReference type="InterPro" id="IPR006311">
    <property type="entry name" value="TAT_signal"/>
</dbReference>